<proteinExistence type="predicted"/>
<dbReference type="Proteomes" id="UP000198838">
    <property type="component" value="Unassembled WGS sequence"/>
</dbReference>
<organism evidence="1 2">
    <name type="scientific">Acetitomaculum ruminis DSM 5522</name>
    <dbReference type="NCBI Taxonomy" id="1120918"/>
    <lineage>
        <taxon>Bacteria</taxon>
        <taxon>Bacillati</taxon>
        <taxon>Bacillota</taxon>
        <taxon>Clostridia</taxon>
        <taxon>Lachnospirales</taxon>
        <taxon>Lachnospiraceae</taxon>
        <taxon>Acetitomaculum</taxon>
    </lineage>
</organism>
<gene>
    <name evidence="1" type="ORF">SAMN05216249_105104</name>
</gene>
<dbReference type="EMBL" id="FOJY01000005">
    <property type="protein sequence ID" value="SFA94188.1"/>
    <property type="molecule type" value="Genomic_DNA"/>
</dbReference>
<sequence>MPQIKEKAMEVIESLSEESLMEAITTLKHIQSSENKPRIELIPEEIDWINVL</sequence>
<evidence type="ECO:0000313" key="2">
    <source>
        <dbReference type="Proteomes" id="UP000198838"/>
    </source>
</evidence>
<accession>A0A1I0X1D7</accession>
<protein>
    <submittedName>
        <fullName evidence="1">Uncharacterized protein</fullName>
    </submittedName>
</protein>
<evidence type="ECO:0000313" key="1">
    <source>
        <dbReference type="EMBL" id="SFA94188.1"/>
    </source>
</evidence>
<dbReference type="AlphaFoldDB" id="A0A1I0X1D7"/>
<name>A0A1I0X1D7_9FIRM</name>
<keyword evidence="2" id="KW-1185">Reference proteome</keyword>
<reference evidence="1 2" key="1">
    <citation type="submission" date="2016-10" db="EMBL/GenBank/DDBJ databases">
        <authorList>
            <person name="de Groot N.N."/>
        </authorList>
    </citation>
    <scope>NUCLEOTIDE SEQUENCE [LARGE SCALE GENOMIC DNA]</scope>
    <source>
        <strain evidence="1 2">DSM 5522</strain>
    </source>
</reference>